<keyword evidence="1" id="KW-0812">Transmembrane</keyword>
<feature type="transmembrane region" description="Helical" evidence="1">
    <location>
        <begin position="53"/>
        <end position="74"/>
    </location>
</feature>
<accession>A0A0F7U073</accession>
<gene>
    <name evidence="3" type="ORF">PMG11_10159</name>
</gene>
<dbReference type="PANTHER" id="PTHR37013">
    <property type="entry name" value="INTEGRAL MEMBRANE PROTEIN (AFU_ORTHOLOGUE AFUA_1G05950)-RELATED"/>
    <property type="match status" value="1"/>
</dbReference>
<feature type="transmembrane region" description="Helical" evidence="1">
    <location>
        <begin position="86"/>
        <end position="108"/>
    </location>
</feature>
<evidence type="ECO:0000259" key="2">
    <source>
        <dbReference type="Pfam" id="PF24802"/>
    </source>
</evidence>
<proteinExistence type="predicted"/>
<name>A0A0F7U073_PENBI</name>
<feature type="transmembrane region" description="Helical" evidence="1">
    <location>
        <begin position="120"/>
        <end position="143"/>
    </location>
</feature>
<evidence type="ECO:0000313" key="4">
    <source>
        <dbReference type="Proteomes" id="UP000042958"/>
    </source>
</evidence>
<dbReference type="Proteomes" id="UP000042958">
    <property type="component" value="Unassembled WGS sequence"/>
</dbReference>
<reference evidence="4" key="1">
    <citation type="journal article" date="2015" name="Genome Announc.">
        <title>Draft genome sequence of the fungus Penicillium brasilianum MG11.</title>
        <authorList>
            <person name="Horn F."/>
            <person name="Linde J."/>
            <person name="Mattern D.J."/>
            <person name="Walther G."/>
            <person name="Guthke R."/>
            <person name="Brakhage A.A."/>
            <person name="Valiante V."/>
        </authorList>
    </citation>
    <scope>NUCLEOTIDE SEQUENCE [LARGE SCALE GENOMIC DNA]</scope>
    <source>
        <strain evidence="4">MG11</strain>
    </source>
</reference>
<sequence length="374" mass="42172">MDNVLSSLPPDVGAILWNNFGILQVVSMFAIGAYNAVETGIVTLEMFKHYRGLYFWSMQIASWGILVHAIPAMIRFISVAPSLPMSIPFIIGWYAMVTGQALVLYSRLHLVVSDINKLRWVLWMIIINALVFHIPMTVLFFILSNNPTLARAAAIFDRIQVTGFCIQDFVICGIYIREALRALGPVLEVRGKEGQKVIINLIWVNVVVVILNCLLLIVEYKLHYIEVSFKTVAYSIKLKLEFSVLNRLRSLTRTQPYACQQSQQHAGGPRRSSDRNIFDMVSARRAPRMDIEEMPGFVHTGVSHDQSLSEPNSTHDFHEALRETSLNDNVISRVGTCVLSPSTLSSENFSRPRIGPSETKYSVEMRLLESPRSS</sequence>
<dbReference type="EMBL" id="CDHK01000011">
    <property type="protein sequence ID" value="CEJ61631.1"/>
    <property type="molecule type" value="Genomic_DNA"/>
</dbReference>
<dbReference type="Pfam" id="PF24802">
    <property type="entry name" value="DUF7703"/>
    <property type="match status" value="1"/>
</dbReference>
<dbReference type="STRING" id="104259.A0A0F7U073"/>
<organism evidence="3 4">
    <name type="scientific">Penicillium brasilianum</name>
    <dbReference type="NCBI Taxonomy" id="104259"/>
    <lineage>
        <taxon>Eukaryota</taxon>
        <taxon>Fungi</taxon>
        <taxon>Dikarya</taxon>
        <taxon>Ascomycota</taxon>
        <taxon>Pezizomycotina</taxon>
        <taxon>Eurotiomycetes</taxon>
        <taxon>Eurotiomycetidae</taxon>
        <taxon>Eurotiales</taxon>
        <taxon>Aspergillaceae</taxon>
        <taxon>Penicillium</taxon>
    </lineage>
</organism>
<feature type="transmembrane region" description="Helical" evidence="1">
    <location>
        <begin position="155"/>
        <end position="176"/>
    </location>
</feature>
<keyword evidence="1" id="KW-0472">Membrane</keyword>
<keyword evidence="1" id="KW-1133">Transmembrane helix</keyword>
<dbReference type="InterPro" id="IPR056120">
    <property type="entry name" value="DUF7703"/>
</dbReference>
<feature type="transmembrane region" description="Helical" evidence="1">
    <location>
        <begin position="197"/>
        <end position="218"/>
    </location>
</feature>
<keyword evidence="4" id="KW-1185">Reference proteome</keyword>
<dbReference type="PANTHER" id="PTHR37013:SF3">
    <property type="entry name" value="INTEGRAL MEMBRANE PROTEIN (AFU_ORTHOLOGUE AFUA_1G05950)"/>
    <property type="match status" value="1"/>
</dbReference>
<evidence type="ECO:0000313" key="3">
    <source>
        <dbReference type="EMBL" id="CEJ61631.1"/>
    </source>
</evidence>
<protein>
    <recommendedName>
        <fullName evidence="2">DUF7703 domain-containing protein</fullName>
    </recommendedName>
</protein>
<feature type="transmembrane region" description="Helical" evidence="1">
    <location>
        <begin position="20"/>
        <end position="41"/>
    </location>
</feature>
<feature type="domain" description="DUF7703" evidence="2">
    <location>
        <begin position="24"/>
        <end position="260"/>
    </location>
</feature>
<dbReference type="OrthoDB" id="405906at2759"/>
<evidence type="ECO:0000256" key="1">
    <source>
        <dbReference type="SAM" id="Phobius"/>
    </source>
</evidence>
<dbReference type="AlphaFoldDB" id="A0A0F7U073"/>